<reference evidence="10 11" key="1">
    <citation type="journal article" date="2011" name="Genome Res.">
        <title>Phylogeny-wide analysis of social amoeba genomes highlights ancient origins for complex intercellular communication.</title>
        <authorList>
            <person name="Heidel A.J."/>
            <person name="Lawal H.M."/>
            <person name="Felder M."/>
            <person name="Schilde C."/>
            <person name="Helps N.R."/>
            <person name="Tunggal B."/>
            <person name="Rivero F."/>
            <person name="John U."/>
            <person name="Schleicher M."/>
            <person name="Eichinger L."/>
            <person name="Platzer M."/>
            <person name="Noegel A.A."/>
            <person name="Schaap P."/>
            <person name="Gloeckner G."/>
        </authorList>
    </citation>
    <scope>NUCLEOTIDE SEQUENCE [LARGE SCALE GENOMIC DNA]</scope>
    <source>
        <strain evidence="11">ATCC 26659 / Pp 5 / PN500</strain>
    </source>
</reference>
<keyword evidence="5 8" id="KW-1133">Transmembrane helix</keyword>
<dbReference type="NCBIfam" id="TIGR00836">
    <property type="entry name" value="amt"/>
    <property type="match status" value="1"/>
</dbReference>
<dbReference type="PANTHER" id="PTHR43029:SF21">
    <property type="entry name" value="AMMONIUM TRANSPORTER 1"/>
    <property type="match status" value="1"/>
</dbReference>
<dbReference type="InParanoid" id="D3BA92"/>
<dbReference type="FunCoup" id="D3BA92">
    <property type="interactions" value="1"/>
</dbReference>
<dbReference type="Proteomes" id="UP000001396">
    <property type="component" value="Unassembled WGS sequence"/>
</dbReference>
<dbReference type="InterPro" id="IPR018047">
    <property type="entry name" value="Ammonium_transpt_CS"/>
</dbReference>
<dbReference type="AlphaFoldDB" id="D3BA92"/>
<gene>
    <name evidence="10" type="primary">amtA</name>
    <name evidence="10" type="ORF">PPL_05467</name>
</gene>
<feature type="transmembrane region" description="Helical" evidence="8">
    <location>
        <begin position="146"/>
        <end position="168"/>
    </location>
</feature>
<evidence type="ECO:0000256" key="3">
    <source>
        <dbReference type="ARBA" id="ARBA00022448"/>
    </source>
</evidence>
<keyword evidence="3 8" id="KW-0813">Transport</keyword>
<comment type="subcellular location">
    <subcellularLocation>
        <location evidence="8">Cell membrane</location>
        <topology evidence="8">Multi-pass membrane protein</topology>
    </subcellularLocation>
    <subcellularLocation>
        <location evidence="1">Membrane</location>
        <topology evidence="1">Multi-pass membrane protein</topology>
    </subcellularLocation>
</comment>
<dbReference type="SUPFAM" id="SSF111352">
    <property type="entry name" value="Ammonium transporter"/>
    <property type="match status" value="1"/>
</dbReference>
<evidence type="ECO:0000256" key="7">
    <source>
        <dbReference type="ARBA" id="ARBA00023177"/>
    </source>
</evidence>
<dbReference type="FunFam" id="1.10.3430.10:FF:000011">
    <property type="entry name" value="Ammonium transporter"/>
    <property type="match status" value="1"/>
</dbReference>
<dbReference type="GO" id="GO:0008519">
    <property type="term" value="F:ammonium channel activity"/>
    <property type="evidence" value="ECO:0007669"/>
    <property type="project" value="InterPro"/>
</dbReference>
<feature type="transmembrane region" description="Helical" evidence="8">
    <location>
        <begin position="305"/>
        <end position="322"/>
    </location>
</feature>
<sequence>MALTESSDNTTYQNCADGKAPDTGDTTWVLLSTILVLGMMPALAFFESGLLRSKNTLSIITQIISGIVVLTVMWQAFGFSLTFGPDQKGIIGNLDHAFLIGVSYEDCNPNAPHIPSAAYAMFMMMFANITPLLMTGAYAERVKYRSFIVLTIFWEIIVFYPVAHWIWGGGWMKNLGVLDFAGGIVIHTTAGVSSLVIALYIGRRKDFEKYGGEFPPSNIPLAALGAALLWMGWFGFNAGSALAAGSVATSAVASTQIGGSFSAIVWIILSWLKGKPSTVAVINGVIAGLAGITPASGYINSQYSIGLGVVLGLASYLSVYLLKHRLHIDDALDVSSVHGLTGIIGAIAIGFCAQKSINPDGGANGLFYGNARLLGIQVMAVVVAAAWSALATIVIIVLIDKIMGLRIEESEEEHGLDLVEHGEYAYHKISLIDNEDSHYTRINNHYQ</sequence>
<feature type="transmembrane region" description="Helical" evidence="8">
    <location>
        <begin position="279"/>
        <end position="299"/>
    </location>
</feature>
<keyword evidence="6 8" id="KW-0472">Membrane</keyword>
<proteinExistence type="inferred from homology"/>
<feature type="transmembrane region" description="Helical" evidence="8">
    <location>
        <begin position="251"/>
        <end position="272"/>
    </location>
</feature>
<dbReference type="InterPro" id="IPR029020">
    <property type="entry name" value="Ammonium/urea_transptr"/>
</dbReference>
<feature type="transmembrane region" description="Helical" evidence="8">
    <location>
        <begin position="334"/>
        <end position="353"/>
    </location>
</feature>
<evidence type="ECO:0000256" key="4">
    <source>
        <dbReference type="ARBA" id="ARBA00022692"/>
    </source>
</evidence>
<keyword evidence="11" id="KW-1185">Reference proteome</keyword>
<evidence type="ECO:0000259" key="9">
    <source>
        <dbReference type="Pfam" id="PF00909"/>
    </source>
</evidence>
<feature type="transmembrane region" description="Helical" evidence="8">
    <location>
        <begin position="221"/>
        <end position="245"/>
    </location>
</feature>
<feature type="transmembrane region" description="Helical" evidence="8">
    <location>
        <begin position="373"/>
        <end position="399"/>
    </location>
</feature>
<dbReference type="InterPro" id="IPR024041">
    <property type="entry name" value="NH4_transpt_AmtB-like_dom"/>
</dbReference>
<keyword evidence="4 8" id="KW-0812">Transmembrane</keyword>
<evidence type="ECO:0000256" key="1">
    <source>
        <dbReference type="ARBA" id="ARBA00004141"/>
    </source>
</evidence>
<feature type="transmembrane region" description="Helical" evidence="8">
    <location>
        <begin position="118"/>
        <end position="139"/>
    </location>
</feature>
<dbReference type="OMA" id="GFPTTPM"/>
<dbReference type="PANTHER" id="PTHR43029">
    <property type="entry name" value="AMMONIUM TRANSPORTER MEP2"/>
    <property type="match status" value="1"/>
</dbReference>
<keyword evidence="7 8" id="KW-0924">Ammonia transport</keyword>
<protein>
    <recommendedName>
        <fullName evidence="8">Ammonium transporter</fullName>
    </recommendedName>
</protein>
<feature type="transmembrane region" description="Helical" evidence="8">
    <location>
        <begin position="28"/>
        <end position="46"/>
    </location>
</feature>
<name>D3BA92_HETP5</name>
<evidence type="ECO:0000313" key="10">
    <source>
        <dbReference type="EMBL" id="EFA81479.1"/>
    </source>
</evidence>
<evidence type="ECO:0000256" key="6">
    <source>
        <dbReference type="ARBA" id="ARBA00023136"/>
    </source>
</evidence>
<comment type="similarity">
    <text evidence="2 8">Belongs to the ammonia transporter channel (TC 1.A.11.2) family.</text>
</comment>
<dbReference type="PROSITE" id="PS01219">
    <property type="entry name" value="AMMONIUM_TRANSP"/>
    <property type="match status" value="1"/>
</dbReference>
<feature type="transmembrane region" description="Helical" evidence="8">
    <location>
        <begin position="58"/>
        <end position="77"/>
    </location>
</feature>
<dbReference type="EMBL" id="ADBJ01000025">
    <property type="protein sequence ID" value="EFA81479.1"/>
    <property type="molecule type" value="Genomic_DNA"/>
</dbReference>
<accession>D3BA92</accession>
<dbReference type="GO" id="GO:0005886">
    <property type="term" value="C:plasma membrane"/>
    <property type="evidence" value="ECO:0007669"/>
    <property type="project" value="UniProtKB-SubCell"/>
</dbReference>
<dbReference type="Pfam" id="PF00909">
    <property type="entry name" value="Ammonium_transp"/>
    <property type="match status" value="1"/>
</dbReference>
<organism evidence="10 11">
    <name type="scientific">Heterostelium pallidum (strain ATCC 26659 / Pp 5 / PN500)</name>
    <name type="common">Cellular slime mold</name>
    <name type="synonym">Polysphondylium pallidum</name>
    <dbReference type="NCBI Taxonomy" id="670386"/>
    <lineage>
        <taxon>Eukaryota</taxon>
        <taxon>Amoebozoa</taxon>
        <taxon>Evosea</taxon>
        <taxon>Eumycetozoa</taxon>
        <taxon>Dictyostelia</taxon>
        <taxon>Acytosteliales</taxon>
        <taxon>Acytosteliaceae</taxon>
        <taxon>Heterostelium</taxon>
    </lineage>
</organism>
<feature type="transmembrane region" description="Helical" evidence="8">
    <location>
        <begin position="180"/>
        <end position="201"/>
    </location>
</feature>
<dbReference type="InterPro" id="IPR001905">
    <property type="entry name" value="Ammonium_transpt"/>
</dbReference>
<evidence type="ECO:0000256" key="5">
    <source>
        <dbReference type="ARBA" id="ARBA00022989"/>
    </source>
</evidence>
<dbReference type="GeneID" id="31360952"/>
<comment type="caution">
    <text evidence="10">The sequence shown here is derived from an EMBL/GenBank/DDBJ whole genome shotgun (WGS) entry which is preliminary data.</text>
</comment>
<dbReference type="STRING" id="670386.D3BA92"/>
<dbReference type="Gene3D" id="1.10.3430.10">
    <property type="entry name" value="Ammonium transporter AmtB like domains"/>
    <property type="match status" value="1"/>
</dbReference>
<evidence type="ECO:0000256" key="2">
    <source>
        <dbReference type="ARBA" id="ARBA00005887"/>
    </source>
</evidence>
<feature type="domain" description="Ammonium transporter AmtB-like" evidence="9">
    <location>
        <begin position="28"/>
        <end position="426"/>
    </location>
</feature>
<evidence type="ECO:0000313" key="11">
    <source>
        <dbReference type="Proteomes" id="UP000001396"/>
    </source>
</evidence>
<evidence type="ECO:0000256" key="8">
    <source>
        <dbReference type="RuleBase" id="RU362002"/>
    </source>
</evidence>
<dbReference type="RefSeq" id="XP_020433597.1">
    <property type="nucleotide sequence ID" value="XM_020576348.1"/>
</dbReference>